<feature type="transmembrane region" description="Helical" evidence="1">
    <location>
        <begin position="49"/>
        <end position="68"/>
    </location>
</feature>
<feature type="non-terminal residue" evidence="2">
    <location>
        <position position="1"/>
    </location>
</feature>
<proteinExistence type="predicted"/>
<dbReference type="OrthoDB" id="6499973at2759"/>
<keyword evidence="1" id="KW-0812">Transmembrane</keyword>
<feature type="transmembrane region" description="Helical" evidence="1">
    <location>
        <begin position="74"/>
        <end position="92"/>
    </location>
</feature>
<organism evidence="2 3">
    <name type="scientific">Caligus rogercresseyi</name>
    <name type="common">Sea louse</name>
    <dbReference type="NCBI Taxonomy" id="217165"/>
    <lineage>
        <taxon>Eukaryota</taxon>
        <taxon>Metazoa</taxon>
        <taxon>Ecdysozoa</taxon>
        <taxon>Arthropoda</taxon>
        <taxon>Crustacea</taxon>
        <taxon>Multicrustacea</taxon>
        <taxon>Hexanauplia</taxon>
        <taxon>Copepoda</taxon>
        <taxon>Siphonostomatoida</taxon>
        <taxon>Caligidae</taxon>
        <taxon>Caligus</taxon>
    </lineage>
</organism>
<dbReference type="SUPFAM" id="SSF103473">
    <property type="entry name" value="MFS general substrate transporter"/>
    <property type="match status" value="1"/>
</dbReference>
<keyword evidence="3" id="KW-1185">Reference proteome</keyword>
<accession>A0A7T8K800</accession>
<dbReference type="AlphaFoldDB" id="A0A7T8K800"/>
<name>A0A7T8K800_CALRO</name>
<evidence type="ECO:0000256" key="1">
    <source>
        <dbReference type="SAM" id="Phobius"/>
    </source>
</evidence>
<dbReference type="Proteomes" id="UP000595437">
    <property type="component" value="Chromosome 7"/>
</dbReference>
<dbReference type="InterPro" id="IPR036259">
    <property type="entry name" value="MFS_trans_sf"/>
</dbReference>
<dbReference type="PANTHER" id="PTHR11360:SF251">
    <property type="entry name" value="MAJOR FACILITATOR SUPERFAMILY (MFS) PROFILE DOMAIN-CONTAINING PROTEIN"/>
    <property type="match status" value="1"/>
</dbReference>
<evidence type="ECO:0000313" key="2">
    <source>
        <dbReference type="EMBL" id="QQP50292.1"/>
    </source>
</evidence>
<dbReference type="PANTHER" id="PTHR11360">
    <property type="entry name" value="MONOCARBOXYLATE TRANSPORTER"/>
    <property type="match status" value="1"/>
</dbReference>
<feature type="transmembrane region" description="Helical" evidence="1">
    <location>
        <begin position="17"/>
        <end position="37"/>
    </location>
</feature>
<dbReference type="EMBL" id="CP045896">
    <property type="protein sequence ID" value="QQP50292.1"/>
    <property type="molecule type" value="Genomic_DNA"/>
</dbReference>
<keyword evidence="1" id="KW-1133">Transmembrane helix</keyword>
<evidence type="ECO:0000313" key="3">
    <source>
        <dbReference type="Proteomes" id="UP000595437"/>
    </source>
</evidence>
<feature type="transmembrane region" description="Helical" evidence="1">
    <location>
        <begin position="104"/>
        <end position="122"/>
    </location>
</feature>
<dbReference type="InterPro" id="IPR050327">
    <property type="entry name" value="Proton-linked_MCT"/>
</dbReference>
<keyword evidence="1" id="KW-0472">Membrane</keyword>
<sequence>VQQAFLEGIRGHHLDLLQIYLGLAWMAGCMFVGAIILLSTKECRVPRQYLTQGSLFLTGLSITSLLFIQGYVGYVFFVWTYGISLGAYNYALKMYIYEKVRARNFARAWGFTQFAMAVPNLIGVPLTGKKLP</sequence>
<dbReference type="Gene3D" id="1.20.1250.20">
    <property type="entry name" value="MFS general substrate transporter like domains"/>
    <property type="match status" value="1"/>
</dbReference>
<gene>
    <name evidence="2" type="ORF">FKW44_011247</name>
</gene>
<reference evidence="3" key="1">
    <citation type="submission" date="2021-01" db="EMBL/GenBank/DDBJ databases">
        <title>Caligus Genome Assembly.</title>
        <authorList>
            <person name="Gallardo-Escarate C."/>
        </authorList>
    </citation>
    <scope>NUCLEOTIDE SEQUENCE [LARGE SCALE GENOMIC DNA]</scope>
</reference>
<protein>
    <submittedName>
        <fullName evidence="2">Monocarboxylate transporter 10like</fullName>
    </submittedName>
</protein>